<keyword evidence="5" id="KW-1185">Reference proteome</keyword>
<accession>A0AAJ7XGA4</accession>
<sequence>MQTGAMPGGRGTSIPSGMKPLNCYQLSGAVPHQLPPKDFIEPPVGSAQLSVWPAGPLAVSPQAPGPSECSRGLRRPHGTPYPPASHPSAKPRFLQQLEADLRQELGTLKSLNPDSQDLDLAAQELRLQAFREAFNCIIENFTTYKPLLAAIKCEYEATLGHLRRRVAQLEPLRGLLVAESERRAAEGVDARREEGDAAARLRRDNRELSRRLHEESGRTDAAQLQVERLKEELSAEYRRRRDESDARRLLNNEILELRALQENAQRLQAHEDDWADPVGLRLALHVARQDLSRVQDELTCARADYADVVPRRDHEALAASHAALARHAELRDRDLLLLQQEHGSLLELHEQLLQQRDGLSAEVEALRWNSTPRPPWEECGAVIEGGVDRWTHLCEGRSSGEIMKLLLAEVTGVSNPGFTEDNADQEGGGADGAWSVEDLCAVVRDVWREKRADDGAAGVRSELSHFLVNFGETRAAAGGEGSSARGRGAEWARGVRAACRAHRDRAGAIRLFLSILDGELDESLYHGQIQILSQLERTLSVVDSSATGILSAQQFTDALHRAFPLKEEGLIAELHQGACAQLGLDSIDASIPYRALFTEGESPSSQEFMQTLHRQTHEEKLLYLQEVEEAVGDTEEVSVSSLRAAFLRVDPCLDQPDIDAYLARAFHSDPDRLERAPPCDWATVAGRLKAAHVRRAGPPPS</sequence>
<feature type="region of interest" description="Disordered" evidence="3">
    <location>
        <begin position="1"/>
        <end position="22"/>
    </location>
</feature>
<feature type="coiled-coil region" evidence="2">
    <location>
        <begin position="198"/>
        <end position="270"/>
    </location>
</feature>
<proteinExistence type="predicted"/>
<organism evidence="5 6">
    <name type="scientific">Petromyzon marinus</name>
    <name type="common">Sea lamprey</name>
    <dbReference type="NCBI Taxonomy" id="7757"/>
    <lineage>
        <taxon>Eukaryota</taxon>
        <taxon>Metazoa</taxon>
        <taxon>Chordata</taxon>
        <taxon>Craniata</taxon>
        <taxon>Vertebrata</taxon>
        <taxon>Cyclostomata</taxon>
        <taxon>Hyperoartia</taxon>
        <taxon>Petromyzontiformes</taxon>
        <taxon>Petromyzontidae</taxon>
        <taxon>Petromyzon</taxon>
    </lineage>
</organism>
<dbReference type="InterPro" id="IPR032755">
    <property type="entry name" value="TSNAXIP1_N"/>
</dbReference>
<evidence type="ECO:0000256" key="1">
    <source>
        <dbReference type="ARBA" id="ARBA00023054"/>
    </source>
</evidence>
<dbReference type="PANTHER" id="PTHR16306:SF0">
    <property type="entry name" value="TRANSLIN-ASSOCIATED FACTOR X-INTERACTING PROTEIN 1"/>
    <property type="match status" value="1"/>
</dbReference>
<feature type="domain" description="Translin-associated factor X-interacting protein 1 N-terminal" evidence="4">
    <location>
        <begin position="100"/>
        <end position="212"/>
    </location>
</feature>
<name>A0AAJ7XGA4_PETMA</name>
<evidence type="ECO:0000256" key="2">
    <source>
        <dbReference type="SAM" id="Coils"/>
    </source>
</evidence>
<gene>
    <name evidence="6" type="primary">TSNAXIP1</name>
</gene>
<evidence type="ECO:0000313" key="5">
    <source>
        <dbReference type="Proteomes" id="UP001318040"/>
    </source>
</evidence>
<dbReference type="Proteomes" id="UP001318040">
    <property type="component" value="Chromosome 63"/>
</dbReference>
<dbReference type="PANTHER" id="PTHR16306">
    <property type="entry name" value="TRANSLIN-ASSOCIATED FACTOR X-INTERACTING PROTEIN 1"/>
    <property type="match status" value="1"/>
</dbReference>
<dbReference type="Pfam" id="PF15739">
    <property type="entry name" value="TSNAXIP1_N"/>
    <property type="match status" value="1"/>
</dbReference>
<evidence type="ECO:0000256" key="3">
    <source>
        <dbReference type="SAM" id="MobiDB-lite"/>
    </source>
</evidence>
<dbReference type="AlphaFoldDB" id="A0AAJ7XGA4"/>
<feature type="region of interest" description="Disordered" evidence="3">
    <location>
        <begin position="59"/>
        <end position="89"/>
    </location>
</feature>
<reference evidence="6" key="1">
    <citation type="submission" date="2025-08" db="UniProtKB">
        <authorList>
            <consortium name="RefSeq"/>
        </authorList>
    </citation>
    <scope>IDENTIFICATION</scope>
    <source>
        <tissue evidence="6">Sperm</tissue>
    </source>
</reference>
<dbReference type="CTD" id="55815"/>
<dbReference type="GO" id="GO:0005737">
    <property type="term" value="C:cytoplasm"/>
    <property type="evidence" value="ECO:0007669"/>
    <property type="project" value="TreeGrafter"/>
</dbReference>
<protein>
    <submittedName>
        <fullName evidence="6">Translin-associated factor X-interacting protein 1 isoform X2</fullName>
    </submittedName>
</protein>
<keyword evidence="1 2" id="KW-0175">Coiled coil</keyword>
<evidence type="ECO:0000259" key="4">
    <source>
        <dbReference type="Pfam" id="PF15739"/>
    </source>
</evidence>
<evidence type="ECO:0000313" key="6">
    <source>
        <dbReference type="RefSeq" id="XP_032833361.1"/>
    </source>
</evidence>
<dbReference type="RefSeq" id="XP_032833361.1">
    <property type="nucleotide sequence ID" value="XM_032977470.1"/>
</dbReference>
<feature type="compositionally biased region" description="Gly residues" evidence="3">
    <location>
        <begin position="1"/>
        <end position="11"/>
    </location>
</feature>